<feature type="compositionally biased region" description="Pro residues" evidence="1">
    <location>
        <begin position="350"/>
        <end position="361"/>
    </location>
</feature>
<dbReference type="Proteomes" id="UP000000653">
    <property type="component" value="Chromosome"/>
</dbReference>
<protein>
    <recommendedName>
        <fullName evidence="4">Transcriptional regulator</fullName>
    </recommendedName>
</protein>
<evidence type="ECO:0000313" key="3">
    <source>
        <dbReference type="Proteomes" id="UP000000653"/>
    </source>
</evidence>
<dbReference type="EMBL" id="CP000438">
    <property type="protein sequence ID" value="ABJ13825.1"/>
    <property type="molecule type" value="Genomic_DNA"/>
</dbReference>
<dbReference type="AlphaFoldDB" id="A0A0H2ZGU4"/>
<dbReference type="RefSeq" id="WP_003141405.1">
    <property type="nucleotide sequence ID" value="NC_008463.1"/>
</dbReference>
<evidence type="ECO:0008006" key="4">
    <source>
        <dbReference type="Google" id="ProtNLM"/>
    </source>
</evidence>
<proteinExistence type="predicted"/>
<name>A0A0H2ZGU4_PSEAB</name>
<gene>
    <name evidence="2" type="ordered locus">PA14_59070</name>
</gene>
<dbReference type="InterPro" id="IPR022304">
    <property type="entry name" value="ICE_PFGI_1_ParB"/>
</dbReference>
<evidence type="ECO:0000313" key="2">
    <source>
        <dbReference type="EMBL" id="ABJ13825.1"/>
    </source>
</evidence>
<reference evidence="2 3" key="1">
    <citation type="journal article" date="2006" name="Genome Biol.">
        <title>Genomic analysis reveals that Pseudomonas aeruginosa virulence is combinatorial.</title>
        <authorList>
            <person name="Lee D.G."/>
            <person name="Urbach J.M."/>
            <person name="Wu G."/>
            <person name="Liberati N.T."/>
            <person name="Feinbaum R.L."/>
            <person name="Miyata S."/>
            <person name="Diggins L.T."/>
            <person name="He J."/>
            <person name="Saucier M."/>
            <person name="Deziel E."/>
            <person name="Friedman L."/>
            <person name="Li L."/>
            <person name="Grills G."/>
            <person name="Montgomery K."/>
            <person name="Kucherlapati R."/>
            <person name="Rahme L.G."/>
            <person name="Ausubel F.M."/>
        </authorList>
    </citation>
    <scope>NUCLEOTIDE SEQUENCE [LARGE SCALE GENOMIC DNA]</scope>
    <source>
        <strain evidence="2 3">UCBPP-PA14</strain>
    </source>
</reference>
<sequence length="579" mass="64399">MSMAKINPQDLKDRLLAPGFTAPPKVLEQLSDPISDTPMRLTLHDVLPWHDNPRTTRNPKYDELKESIRHRGLDTPPPVTRRPGEDKYRIRNGGNTRLEILNDLYKETGDERYFSFDCLFKPWDKQRGEIIALTGHLAENDLKGDLKFIERAVGVQKAKFLYEQENGGESISQRELARRLKADGYPVSQSHISKMLDTIEVLAPAIPVMLYSGLGKPQIEKLLSLRKSASSCWARLYAGEGVDFEMLFQDTLAIFDSSPDEFIFERFQDELIDQMKRPLGLRYDQILLEITNGQQEQRRGTLVDLPTPAAPPQLPPIGQENPAASSTGQAQTQSPAADPQTSRTRSNPGNPLPPPAPPPPVQQKQLPDEERAAVLAGHIVSPVSTKIQQTRQRLAGLEGEHLPVFDETALQAIPVQVGGLHPITDLWYIERSIDTPEILRQHIADLAEEIALHVGAPGEIVRIQGGVGYTYREPNEDHEITDSALHLMTLLQAVSGQVQVVLNTHDQQTCRDALGEFQFSAGLAQLLLGQPTTSDKPSCQAGRLNDEALVKLFRIIRLARRLVDLELPPAASEQAATDQ</sequence>
<evidence type="ECO:0000256" key="1">
    <source>
        <dbReference type="SAM" id="MobiDB-lite"/>
    </source>
</evidence>
<dbReference type="BioCyc" id="PAER208963:G1G74-4978-MONOMER"/>
<dbReference type="InterPro" id="IPR036086">
    <property type="entry name" value="ParB/Sulfiredoxin_sf"/>
</dbReference>
<feature type="compositionally biased region" description="Polar residues" evidence="1">
    <location>
        <begin position="322"/>
        <end position="347"/>
    </location>
</feature>
<dbReference type="KEGG" id="pau:PA14_59070"/>
<accession>A0A0H2ZGU4</accession>
<organism evidence="2 3">
    <name type="scientific">Pseudomonas aeruginosa (strain UCBPP-PA14)</name>
    <dbReference type="NCBI Taxonomy" id="208963"/>
    <lineage>
        <taxon>Bacteria</taxon>
        <taxon>Pseudomonadati</taxon>
        <taxon>Pseudomonadota</taxon>
        <taxon>Gammaproteobacteria</taxon>
        <taxon>Pseudomonadales</taxon>
        <taxon>Pseudomonadaceae</taxon>
        <taxon>Pseudomonas</taxon>
    </lineage>
</organism>
<dbReference type="SUPFAM" id="SSF110849">
    <property type="entry name" value="ParB/Sulfiredoxin"/>
    <property type="match status" value="1"/>
</dbReference>
<feature type="region of interest" description="Disordered" evidence="1">
    <location>
        <begin position="295"/>
        <end position="368"/>
    </location>
</feature>
<dbReference type="HOGENOM" id="CLU_028960_2_0_6"/>
<dbReference type="NCBIfam" id="TIGR03764">
    <property type="entry name" value="ICE_PFGI_1_parB"/>
    <property type="match status" value="1"/>
</dbReference>